<evidence type="ECO:0000313" key="2">
    <source>
        <dbReference type="Ensembl" id="ENSNVIP00000000764.1"/>
    </source>
</evidence>
<reference evidence="2" key="1">
    <citation type="submission" date="2025-08" db="UniProtKB">
        <authorList>
            <consortium name="Ensembl"/>
        </authorList>
    </citation>
    <scope>IDENTIFICATION</scope>
</reference>
<feature type="compositionally biased region" description="Acidic residues" evidence="1">
    <location>
        <begin position="45"/>
        <end position="54"/>
    </location>
</feature>
<organism evidence="2 3">
    <name type="scientific">Neovison vison</name>
    <name type="common">American mink</name>
    <name type="synonym">Mustela vison</name>
    <dbReference type="NCBI Taxonomy" id="452646"/>
    <lineage>
        <taxon>Eukaryota</taxon>
        <taxon>Metazoa</taxon>
        <taxon>Chordata</taxon>
        <taxon>Craniata</taxon>
        <taxon>Vertebrata</taxon>
        <taxon>Euteleostomi</taxon>
        <taxon>Mammalia</taxon>
        <taxon>Eutheria</taxon>
        <taxon>Laurasiatheria</taxon>
        <taxon>Carnivora</taxon>
        <taxon>Caniformia</taxon>
        <taxon>Musteloidea</taxon>
        <taxon>Mustelidae</taxon>
        <taxon>Mustelinae</taxon>
        <taxon>Neogale</taxon>
    </lineage>
</organism>
<keyword evidence="3" id="KW-1185">Reference proteome</keyword>
<reference evidence="2" key="2">
    <citation type="submission" date="2025-09" db="UniProtKB">
        <authorList>
            <consortium name="Ensembl"/>
        </authorList>
    </citation>
    <scope>IDENTIFICATION</scope>
</reference>
<protein>
    <submittedName>
        <fullName evidence="2">Coiled-coil domain containing 195</fullName>
    </submittedName>
</protein>
<dbReference type="AlphaFoldDB" id="A0A8C7A832"/>
<dbReference type="GeneTree" id="ENSGT00850000133636"/>
<dbReference type="Ensembl" id="ENSNVIT00000000889.1">
    <property type="protein sequence ID" value="ENSNVIP00000000764.1"/>
    <property type="gene ID" value="ENSNVIG00000000671.1"/>
</dbReference>
<feature type="compositionally biased region" description="Polar residues" evidence="1">
    <location>
        <begin position="191"/>
        <end position="203"/>
    </location>
</feature>
<feature type="region of interest" description="Disordered" evidence="1">
    <location>
        <begin position="179"/>
        <end position="203"/>
    </location>
</feature>
<evidence type="ECO:0000313" key="3">
    <source>
        <dbReference type="Proteomes" id="UP000694425"/>
    </source>
</evidence>
<feature type="compositionally biased region" description="Low complexity" evidence="1">
    <location>
        <begin position="179"/>
        <end position="190"/>
    </location>
</feature>
<feature type="region of interest" description="Disordered" evidence="1">
    <location>
        <begin position="29"/>
        <end position="66"/>
    </location>
</feature>
<accession>A0A8C7A832</accession>
<name>A0A8C7A832_NEOVI</name>
<sequence>MEANIQFIRIIQEMRAEIKKLKKENQVLRMKLASSSQRTPGPSGESEDEREEEASEKSPAPLHGGVSVDAAPAVLEHQGNVMIVRRYSISSPIHSFAANDPWEPEERHPKSGILGAQGRVKSLACSSIKKQGNEENLFAAGSLTSTSSNQRTSPDHVFDNVTRDKIKTVSFQLPMDLSSYSKNSSSLKCSPNQTTNQLSTIAE</sequence>
<evidence type="ECO:0000256" key="1">
    <source>
        <dbReference type="SAM" id="MobiDB-lite"/>
    </source>
</evidence>
<dbReference type="Proteomes" id="UP000694425">
    <property type="component" value="Unplaced"/>
</dbReference>
<proteinExistence type="predicted"/>